<dbReference type="Proteomes" id="UP000183400">
    <property type="component" value="Unassembled WGS sequence"/>
</dbReference>
<evidence type="ECO:0000259" key="6">
    <source>
        <dbReference type="Pfam" id="PF02782"/>
    </source>
</evidence>
<dbReference type="STRING" id="985054.SAMN05444358_11199"/>
<evidence type="ECO:0000313" key="8">
    <source>
        <dbReference type="Proteomes" id="UP000183400"/>
    </source>
</evidence>
<evidence type="ECO:0000256" key="2">
    <source>
        <dbReference type="ARBA" id="ARBA00022679"/>
    </source>
</evidence>
<dbReference type="EMBL" id="FNNP01000011">
    <property type="protein sequence ID" value="SDX79003.1"/>
    <property type="molecule type" value="Genomic_DNA"/>
</dbReference>
<dbReference type="OrthoDB" id="9805576at2"/>
<dbReference type="InterPro" id="IPR000577">
    <property type="entry name" value="Carb_kinase_FGGY"/>
</dbReference>
<comment type="similarity">
    <text evidence="1 4">Belongs to the FGGY kinase family.</text>
</comment>
<dbReference type="InterPro" id="IPR043129">
    <property type="entry name" value="ATPase_NBD"/>
</dbReference>
<feature type="domain" description="Carbohydrate kinase FGGY N-terminal" evidence="5">
    <location>
        <begin position="5"/>
        <end position="246"/>
    </location>
</feature>
<keyword evidence="2 4" id="KW-0808">Transferase</keyword>
<keyword evidence="8" id="KW-1185">Reference proteome</keyword>
<dbReference type="Pfam" id="PF02782">
    <property type="entry name" value="FGGY_C"/>
    <property type="match status" value="1"/>
</dbReference>
<evidence type="ECO:0000256" key="4">
    <source>
        <dbReference type="RuleBase" id="RU003733"/>
    </source>
</evidence>
<reference evidence="8" key="1">
    <citation type="submission" date="2016-10" db="EMBL/GenBank/DDBJ databases">
        <authorList>
            <person name="Varghese N."/>
            <person name="Submissions S."/>
        </authorList>
    </citation>
    <scope>NUCLEOTIDE SEQUENCE [LARGE SCALE GENOMIC DNA]</scope>
    <source>
        <strain evidence="8">DSM 27839</strain>
    </source>
</reference>
<dbReference type="GO" id="GO:0005975">
    <property type="term" value="P:carbohydrate metabolic process"/>
    <property type="evidence" value="ECO:0007669"/>
    <property type="project" value="InterPro"/>
</dbReference>
<dbReference type="InterPro" id="IPR018484">
    <property type="entry name" value="FGGY_N"/>
</dbReference>
<dbReference type="RefSeq" id="WP_074738875.1">
    <property type="nucleotide sequence ID" value="NZ_FNNP01000011.1"/>
</dbReference>
<dbReference type="GO" id="GO:0016301">
    <property type="term" value="F:kinase activity"/>
    <property type="evidence" value="ECO:0007669"/>
    <property type="project" value="UniProtKB-KW"/>
</dbReference>
<accession>A0A1H3EJP3</accession>
<evidence type="ECO:0000313" key="7">
    <source>
        <dbReference type="EMBL" id="SDX79003.1"/>
    </source>
</evidence>
<name>A0A1H3EJP3_9RHOB</name>
<organism evidence="7 8">
    <name type="scientific">Ruegeria halocynthiae</name>
    <dbReference type="NCBI Taxonomy" id="985054"/>
    <lineage>
        <taxon>Bacteria</taxon>
        <taxon>Pseudomonadati</taxon>
        <taxon>Pseudomonadota</taxon>
        <taxon>Alphaproteobacteria</taxon>
        <taxon>Rhodobacterales</taxon>
        <taxon>Roseobacteraceae</taxon>
        <taxon>Ruegeria</taxon>
    </lineage>
</organism>
<dbReference type="PANTHER" id="PTHR43095:SF5">
    <property type="entry name" value="XYLULOSE KINASE"/>
    <property type="match status" value="1"/>
</dbReference>
<dbReference type="PIRSF" id="PIRSF000538">
    <property type="entry name" value="GlpK"/>
    <property type="match status" value="1"/>
</dbReference>
<gene>
    <name evidence="7" type="ORF">SAMN05444358_11199</name>
</gene>
<keyword evidence="3 4" id="KW-0418">Kinase</keyword>
<evidence type="ECO:0000259" key="5">
    <source>
        <dbReference type="Pfam" id="PF00370"/>
    </source>
</evidence>
<feature type="domain" description="Carbohydrate kinase FGGY C-terminal" evidence="6">
    <location>
        <begin position="256"/>
        <end position="441"/>
    </location>
</feature>
<evidence type="ECO:0000256" key="3">
    <source>
        <dbReference type="ARBA" id="ARBA00022777"/>
    </source>
</evidence>
<dbReference type="SUPFAM" id="SSF53067">
    <property type="entry name" value="Actin-like ATPase domain"/>
    <property type="match status" value="2"/>
</dbReference>
<dbReference type="GO" id="GO:0016773">
    <property type="term" value="F:phosphotransferase activity, alcohol group as acceptor"/>
    <property type="evidence" value="ECO:0007669"/>
    <property type="project" value="InterPro"/>
</dbReference>
<protein>
    <submittedName>
        <fullName evidence="7">Xylulokinase</fullName>
    </submittedName>
</protein>
<dbReference type="PANTHER" id="PTHR43095">
    <property type="entry name" value="SUGAR KINASE"/>
    <property type="match status" value="1"/>
</dbReference>
<dbReference type="Gene3D" id="3.30.420.40">
    <property type="match status" value="2"/>
</dbReference>
<dbReference type="AlphaFoldDB" id="A0A1H3EJP3"/>
<evidence type="ECO:0000256" key="1">
    <source>
        <dbReference type="ARBA" id="ARBA00009156"/>
    </source>
</evidence>
<dbReference type="InterPro" id="IPR018485">
    <property type="entry name" value="FGGY_C"/>
</dbReference>
<dbReference type="Pfam" id="PF00370">
    <property type="entry name" value="FGGY_N"/>
    <property type="match status" value="1"/>
</dbReference>
<proteinExistence type="inferred from homology"/>
<dbReference type="PROSITE" id="PS00445">
    <property type="entry name" value="FGGY_KINASES_2"/>
    <property type="match status" value="1"/>
</dbReference>
<dbReference type="InterPro" id="IPR050406">
    <property type="entry name" value="FGGY_Carb_Kinase"/>
</dbReference>
<dbReference type="InterPro" id="IPR018483">
    <property type="entry name" value="Carb_kinase_FGGY_CS"/>
</dbReference>
<sequence length="499" mass="53659">MGDIFLGLDLGTSSCKLIAFDATGQLLSGAVRSYGALNPQKGFHEIDANDVWHKAVECFAELRTTELPGHVRTLAISVLGEAMVPLDTDGVVLAPAQLSSDMRCTKDVTRLDAEIGGQGIYARTGQPLSPIYTLPKLMWWRRHRPELLDDAAYLLCFGEFALMRLGLPPVIDRSMAARTLLYDIRTGDWSDELLAYCGLHRERLARIGQSGDVIGQVPDAVAKTLSLPSGVTVVLGGHDQPMGALGAGVVAPGTAMYSIGTTEALVVSVPGPSADFAKANIPCSAHIVPGQYAALAGTQSGGRCLDWYRNSIGAADKGSAIAEIGDMLASLPDERARWPITLPHLLGSGSVLNDHQSLGAIYGLRMNTSQSDLLLSLLEGITFEQALNLEALEMTGRVQNLRAVGGGARSSLWLQMKADILNRKITRVAIEDSPCLAGAILGRACIEQQDVVAVAQDMIRDDATFIPRPERHELHAVRLEVYRDLYTALKPLSQKVDFQ</sequence>
<dbReference type="CDD" id="cd07773">
    <property type="entry name" value="ASKHA_NBD_FGGY_FK"/>
    <property type="match status" value="1"/>
</dbReference>